<dbReference type="PANTHER" id="PTHR30288:SF0">
    <property type="entry name" value="FLAGELLAR HOOK-ASSOCIATED PROTEIN 2"/>
    <property type="match status" value="1"/>
</dbReference>
<name>D1C177_SPHTD</name>
<feature type="coiled-coil region" evidence="5">
    <location>
        <begin position="605"/>
        <end position="632"/>
    </location>
</feature>
<evidence type="ECO:0000313" key="9">
    <source>
        <dbReference type="Proteomes" id="UP000002027"/>
    </source>
</evidence>
<protein>
    <recommendedName>
        <fullName evidence="5">Flagellar hook-associated protein 2</fullName>
        <shortName evidence="5">HAP2</shortName>
    </recommendedName>
    <alternativeName>
        <fullName evidence="5">Flagellar cap protein</fullName>
    </alternativeName>
</protein>
<keyword evidence="8" id="KW-0969">Cilium</keyword>
<dbReference type="KEGG" id="sti:Sthe_0556"/>
<dbReference type="eggNOG" id="COG1345">
    <property type="taxonomic scope" value="Bacteria"/>
</dbReference>
<dbReference type="AlphaFoldDB" id="D1C177"/>
<organism evidence="8 9">
    <name type="scientific">Sphaerobacter thermophilus (strain ATCC 49802 / DSM 20745 / KCCM 41009 / NCIMB 13125 / S 6022)</name>
    <dbReference type="NCBI Taxonomy" id="479434"/>
    <lineage>
        <taxon>Bacteria</taxon>
        <taxon>Pseudomonadati</taxon>
        <taxon>Thermomicrobiota</taxon>
        <taxon>Thermomicrobia</taxon>
        <taxon>Sphaerobacterales</taxon>
        <taxon>Sphaerobacterineae</taxon>
        <taxon>Sphaerobacteraceae</taxon>
        <taxon>Sphaerobacter</taxon>
    </lineage>
</organism>
<keyword evidence="3 5" id="KW-0175">Coiled coil</keyword>
<dbReference type="GO" id="GO:0009424">
    <property type="term" value="C:bacterial-type flagellum hook"/>
    <property type="evidence" value="ECO:0007669"/>
    <property type="project" value="UniProtKB-UniRule"/>
</dbReference>
<evidence type="ECO:0000256" key="1">
    <source>
        <dbReference type="ARBA" id="ARBA00009764"/>
    </source>
</evidence>
<dbReference type="STRING" id="479434.Sthe_0556"/>
<feature type="domain" description="Flagellar hook-associated protein 2 N-terminal" evidence="6">
    <location>
        <begin position="14"/>
        <end position="110"/>
    </location>
</feature>
<dbReference type="GO" id="GO:0071973">
    <property type="term" value="P:bacterial-type flagellum-dependent cell motility"/>
    <property type="evidence" value="ECO:0007669"/>
    <property type="project" value="TreeGrafter"/>
</dbReference>
<evidence type="ECO:0000256" key="2">
    <source>
        <dbReference type="ARBA" id="ARBA00011255"/>
    </source>
</evidence>
<evidence type="ECO:0000256" key="4">
    <source>
        <dbReference type="ARBA" id="ARBA00023143"/>
    </source>
</evidence>
<evidence type="ECO:0000256" key="3">
    <source>
        <dbReference type="ARBA" id="ARBA00023054"/>
    </source>
</evidence>
<gene>
    <name evidence="8" type="ordered locus">Sthe_0556</name>
</gene>
<dbReference type="Pfam" id="PF07196">
    <property type="entry name" value="Flagellin_IN"/>
    <property type="match status" value="2"/>
</dbReference>
<accession>D1C177</accession>
<keyword evidence="9" id="KW-1185">Reference proteome</keyword>
<reference evidence="9" key="1">
    <citation type="submission" date="2009-11" db="EMBL/GenBank/DDBJ databases">
        <title>The complete chromosome 1 of Sphaerobacter thermophilus DSM 20745.</title>
        <authorList>
            <person name="Lucas S."/>
            <person name="Copeland A."/>
            <person name="Lapidus A."/>
            <person name="Glavina del Rio T."/>
            <person name="Dalin E."/>
            <person name="Tice H."/>
            <person name="Bruce D."/>
            <person name="Goodwin L."/>
            <person name="Pitluck S."/>
            <person name="Kyrpides N."/>
            <person name="Mavromatis K."/>
            <person name="Ivanova N."/>
            <person name="Mikhailova N."/>
            <person name="LaButti K.M."/>
            <person name="Clum A."/>
            <person name="Sun H.I."/>
            <person name="Brettin T."/>
            <person name="Detter J.C."/>
            <person name="Han C."/>
            <person name="Larimer F."/>
            <person name="Land M."/>
            <person name="Hauser L."/>
            <person name="Markowitz V."/>
            <person name="Cheng J.F."/>
            <person name="Hugenholtz P."/>
            <person name="Woyke T."/>
            <person name="Wu D."/>
            <person name="Steenblock K."/>
            <person name="Schneider S."/>
            <person name="Pukall R."/>
            <person name="Goeker M."/>
            <person name="Klenk H.P."/>
            <person name="Eisen J.A."/>
        </authorList>
    </citation>
    <scope>NUCLEOTIDE SEQUENCE [LARGE SCALE GENOMIC DNA]</scope>
    <source>
        <strain evidence="9">ATCC 49802 / DSM 20745 / S 6022</strain>
    </source>
</reference>
<feature type="domain" description="Flagellar hook-associated protein 2 C-terminal" evidence="7">
    <location>
        <begin position="330"/>
        <end position="649"/>
    </location>
</feature>
<dbReference type="OrthoDB" id="9776025at2"/>
<dbReference type="HOGENOM" id="CLU_015182_4_0_0"/>
<dbReference type="Pfam" id="PF02465">
    <property type="entry name" value="FliD_N"/>
    <property type="match status" value="1"/>
</dbReference>
<comment type="subunit">
    <text evidence="2 5">Homopentamer.</text>
</comment>
<evidence type="ECO:0000259" key="7">
    <source>
        <dbReference type="Pfam" id="PF07195"/>
    </source>
</evidence>
<dbReference type="GO" id="GO:0009421">
    <property type="term" value="C:bacterial-type flagellum filament cap"/>
    <property type="evidence" value="ECO:0007669"/>
    <property type="project" value="InterPro"/>
</dbReference>
<proteinExistence type="inferred from homology"/>
<dbReference type="RefSeq" id="WP_012871041.1">
    <property type="nucleotide sequence ID" value="NC_013523.1"/>
</dbReference>
<dbReference type="Pfam" id="PF07195">
    <property type="entry name" value="FliD_C"/>
    <property type="match status" value="1"/>
</dbReference>
<dbReference type="EMBL" id="CP001823">
    <property type="protein sequence ID" value="ACZ37994.1"/>
    <property type="molecule type" value="Genomic_DNA"/>
</dbReference>
<dbReference type="InterPro" id="IPR010809">
    <property type="entry name" value="FliD_C"/>
</dbReference>
<comment type="function">
    <text evidence="5">Required for morphogenesis and for the elongation of the flagellar filament by facilitating polymerization of the flagellin monomers at the tip of growing filament. Forms a capping structure, which prevents flagellin subunits (transported through the central channel of the flagellum) from leaking out without polymerization at the distal end.</text>
</comment>
<evidence type="ECO:0000259" key="6">
    <source>
        <dbReference type="Pfam" id="PF02465"/>
    </source>
</evidence>
<dbReference type="PANTHER" id="PTHR30288">
    <property type="entry name" value="FLAGELLAR CAP/ASSEMBLY PROTEIN FLID"/>
    <property type="match status" value="1"/>
</dbReference>
<comment type="subcellular location">
    <subcellularLocation>
        <location evidence="5">Secreted</location>
    </subcellularLocation>
    <subcellularLocation>
        <location evidence="5">Bacterial flagellum</location>
    </subcellularLocation>
</comment>
<reference evidence="8 9" key="2">
    <citation type="journal article" date="2010" name="Stand. Genomic Sci.">
        <title>Complete genome sequence of Desulfohalobium retbaense type strain (HR(100)).</title>
        <authorList>
            <person name="Spring S."/>
            <person name="Nolan M."/>
            <person name="Lapidus A."/>
            <person name="Glavina Del Rio T."/>
            <person name="Copeland A."/>
            <person name="Tice H."/>
            <person name="Cheng J.F."/>
            <person name="Lucas S."/>
            <person name="Land M."/>
            <person name="Chen F."/>
            <person name="Bruce D."/>
            <person name="Goodwin L."/>
            <person name="Pitluck S."/>
            <person name="Ivanova N."/>
            <person name="Mavromatis K."/>
            <person name="Mikhailova N."/>
            <person name="Pati A."/>
            <person name="Chen A."/>
            <person name="Palaniappan K."/>
            <person name="Hauser L."/>
            <person name="Chang Y.J."/>
            <person name="Jeffries C.D."/>
            <person name="Munk C."/>
            <person name="Kiss H."/>
            <person name="Chain P."/>
            <person name="Han C."/>
            <person name="Brettin T."/>
            <person name="Detter J.C."/>
            <person name="Schuler E."/>
            <person name="Goker M."/>
            <person name="Rohde M."/>
            <person name="Bristow J."/>
            <person name="Eisen J.A."/>
            <person name="Markowitz V."/>
            <person name="Hugenholtz P."/>
            <person name="Kyrpides N.C."/>
            <person name="Klenk H.P."/>
        </authorList>
    </citation>
    <scope>NUCLEOTIDE SEQUENCE [LARGE SCALE GENOMIC DNA]</scope>
    <source>
        <strain evidence="9">ATCC 49802 / DSM 20745 / S 6022</strain>
    </source>
</reference>
<keyword evidence="5" id="KW-0964">Secreted</keyword>
<comment type="similarity">
    <text evidence="1 5">Belongs to the FliD family.</text>
</comment>
<keyword evidence="8" id="KW-0282">Flagellum</keyword>
<keyword evidence="4 5" id="KW-0975">Bacterial flagellum</keyword>
<dbReference type="Proteomes" id="UP000002027">
    <property type="component" value="Chromosome 1"/>
</dbReference>
<dbReference type="GO" id="GO:0007155">
    <property type="term" value="P:cell adhesion"/>
    <property type="evidence" value="ECO:0007669"/>
    <property type="project" value="InterPro"/>
</dbReference>
<sequence>MSIGGGFRVDGLISGLQTGDMIEQIMALERRPLLGLQRQQSQIRAKQAAWRDLASKVQALQTAIANLLNPATLSGNTVKIGTTNAPLTASASSSATPGTYSVLVSQLATSTVVRSTAPISADIDTTAPLATARLRAPVTAGTFSINGVSIAVDPEVDSLDDVLERINASGAGVTASVTIVDGRARLQISANTPGGALQLGSAGDTSNFLSMTQVLAAPRNGDSITGMASLTTVNTTAALADAGLAVPVTGRGTLTINGVAIDYDADVDSLSTLIARINASDAGVIASYDPLADRFQLQSKRTGSLTISLSDTGTLASALGIADPAAQTLGTNAAYSIDGGATWRYSTTNTVADAIPGVTLTFTGTTNDPATLTVGPDVDAAVAAVKKFVDQFNTVLSAIRTQTKYDATTQQAGLLSGDHGLLSVATTLRNRIVGMAVGLTGSYTLLGQVGLSFGKFGSAVGTTDNLQLDEAKLRAALTENPNAVFELFAAQPSARLTAAGDIVSVVGRPEGLPTGGRYEIESDGNGNLTARLYDAAGQLVSTTTGTITPGGTNTTLIPGLTLRASDTLTGAGSTLAVSNTEGILTGIDRYLREVLSDNGVFKLRDTGADAQLKQLDAQIRRLEDRLDMREASLIRQFAMLEQTLARMQAQSQALASQLMGLMAGASYR</sequence>
<dbReference type="InterPro" id="IPR040026">
    <property type="entry name" value="FliD"/>
</dbReference>
<keyword evidence="8" id="KW-0966">Cell projection</keyword>
<dbReference type="InParanoid" id="D1C177"/>
<evidence type="ECO:0000313" key="8">
    <source>
        <dbReference type="EMBL" id="ACZ37994.1"/>
    </source>
</evidence>
<dbReference type="GO" id="GO:0005576">
    <property type="term" value="C:extracellular region"/>
    <property type="evidence" value="ECO:0007669"/>
    <property type="project" value="UniProtKB-SubCell"/>
</dbReference>
<evidence type="ECO:0000256" key="5">
    <source>
        <dbReference type="RuleBase" id="RU362066"/>
    </source>
</evidence>
<dbReference type="InterPro" id="IPR010810">
    <property type="entry name" value="Flagellin_hook_IN_motif"/>
</dbReference>
<dbReference type="InterPro" id="IPR003481">
    <property type="entry name" value="FliD_N"/>
</dbReference>